<dbReference type="KEGG" id="vg:932319"/>
<dbReference type="Proteomes" id="UP000002133">
    <property type="component" value="Segment"/>
</dbReference>
<sequence>MTAQQCAGNVAGVDQSTLGIGAHEMTEITAGLRVQVFRSSLGDCTNGGVTSKADVVTLIGYADPHSGALKPLPRMSQVFEPADDAPAVVMVRSNLPGALPHLVPLDAKQAGEWTMHGGNLAGSSDSRFGELIEKVFDGPRCVSSLPVHDRIEK</sequence>
<keyword evidence="2" id="KW-1185">Reference proteome</keyword>
<gene>
    <name evidence="1" type="primary">76</name>
    <name evidence="1" type="ORF">TM4_76</name>
</gene>
<evidence type="ECO:0000313" key="2">
    <source>
        <dbReference type="Proteomes" id="UP000002133"/>
    </source>
</evidence>
<evidence type="ECO:0000313" key="1">
    <source>
        <dbReference type="EMBL" id="AAD17641.2"/>
    </source>
</evidence>
<dbReference type="EMBL" id="AF068845">
    <property type="protein sequence ID" value="AAD17641.2"/>
    <property type="molecule type" value="Genomic_DNA"/>
</dbReference>
<dbReference type="OrthoDB" id="15019at10239"/>
<protein>
    <submittedName>
        <fullName evidence="1">Uncharacterized protein</fullName>
    </submittedName>
</protein>
<organismHost>
    <name type="scientific">Mycobacterium</name>
    <dbReference type="NCBI Taxonomy" id="1763"/>
</organismHost>
<name>Q9ZX04_BPMT4</name>
<dbReference type="RefSeq" id="NP_569809.1">
    <property type="nucleotide sequence ID" value="NC_003387.1"/>
</dbReference>
<reference evidence="1 2" key="1">
    <citation type="journal article" date="1998" name="Tuber. Lung Dis.">
        <title>Mycobacteriophage TM4: genome structure and gene expression.</title>
        <authorList>
            <person name="Ford M.E."/>
            <person name="Stenstrom C."/>
            <person name="Hendrix R.W."/>
            <person name="Hatfull G.F."/>
        </authorList>
    </citation>
    <scope>NUCLEOTIDE SEQUENCE</scope>
</reference>
<accession>Q9ZX04</accession>
<proteinExistence type="predicted"/>
<organism evidence="1 2">
    <name type="scientific">Mycobacterium phage TM4</name>
    <name type="common">Mycobacteriophage TM4</name>
    <dbReference type="NCBI Taxonomy" id="88870"/>
    <lineage>
        <taxon>Viruses</taxon>
        <taxon>Duplodnaviria</taxon>
        <taxon>Heunggongvirae</taxon>
        <taxon>Uroviricota</taxon>
        <taxon>Caudoviricetes</taxon>
        <taxon>Weiservirinae</taxon>
        <taxon>Timquatrovirus</taxon>
        <taxon>Timquatrovirus TM4</taxon>
        <taxon>Mycobacterium virus TM4</taxon>
    </lineage>
</organism>